<feature type="transmembrane region" description="Helical" evidence="1">
    <location>
        <begin position="104"/>
        <end position="121"/>
    </location>
</feature>
<feature type="transmembrane region" description="Helical" evidence="1">
    <location>
        <begin position="42"/>
        <end position="69"/>
    </location>
</feature>
<organism evidence="2 3">
    <name type="scientific">Sediminibacterium roseum</name>
    <dbReference type="NCBI Taxonomy" id="1978412"/>
    <lineage>
        <taxon>Bacteria</taxon>
        <taxon>Pseudomonadati</taxon>
        <taxon>Bacteroidota</taxon>
        <taxon>Chitinophagia</taxon>
        <taxon>Chitinophagales</taxon>
        <taxon>Chitinophagaceae</taxon>
        <taxon>Sediminibacterium</taxon>
    </lineage>
</organism>
<reference evidence="2 3" key="1">
    <citation type="submission" date="2020-01" db="EMBL/GenBank/DDBJ databases">
        <title>Genome analysis.</title>
        <authorList>
            <person name="Wu S."/>
            <person name="Wang G."/>
        </authorList>
    </citation>
    <scope>NUCLEOTIDE SEQUENCE [LARGE SCALE GENOMIC DNA]</scope>
    <source>
        <strain evidence="2 3">SYL130</strain>
    </source>
</reference>
<dbReference type="Proteomes" id="UP000753802">
    <property type="component" value="Unassembled WGS sequence"/>
</dbReference>
<evidence type="ECO:0000313" key="3">
    <source>
        <dbReference type="Proteomes" id="UP000753802"/>
    </source>
</evidence>
<keyword evidence="1" id="KW-1133">Transmembrane helix</keyword>
<comment type="caution">
    <text evidence="2">The sequence shown here is derived from an EMBL/GenBank/DDBJ whole genome shotgun (WGS) entry which is preliminary data.</text>
</comment>
<protein>
    <recommendedName>
        <fullName evidence="4">VanZ like family protein</fullName>
    </recommendedName>
</protein>
<proteinExistence type="predicted"/>
<name>A0ABW9ZRW5_9BACT</name>
<gene>
    <name evidence="2" type="ORF">GWC95_07935</name>
</gene>
<keyword evidence="1" id="KW-0472">Membrane</keyword>
<evidence type="ECO:0008006" key="4">
    <source>
        <dbReference type="Google" id="ProtNLM"/>
    </source>
</evidence>
<feature type="transmembrane region" description="Helical" evidence="1">
    <location>
        <begin position="12"/>
        <end position="30"/>
    </location>
</feature>
<keyword evidence="1" id="KW-0812">Transmembrane</keyword>
<dbReference type="RefSeq" id="WP_161818153.1">
    <property type="nucleotide sequence ID" value="NZ_JAACJS010000011.1"/>
</dbReference>
<sequence length="130" mass="14607">MFNLRTSHKVIILVTCFVFAVIGFLVKIPVPLRGNDKLLHTLFYFGAAAFLHVLFGRGLVFILAGLALFGVMIEYLQPLCNKIFHTRVHGRFDKEDIYANLKGLAFYTAIAVVFLSVRYLVRGKKNDVGG</sequence>
<evidence type="ECO:0000256" key="1">
    <source>
        <dbReference type="SAM" id="Phobius"/>
    </source>
</evidence>
<keyword evidence="3" id="KW-1185">Reference proteome</keyword>
<accession>A0ABW9ZRW5</accession>
<dbReference type="EMBL" id="JAACJS010000011">
    <property type="protein sequence ID" value="NCI49847.1"/>
    <property type="molecule type" value="Genomic_DNA"/>
</dbReference>
<evidence type="ECO:0000313" key="2">
    <source>
        <dbReference type="EMBL" id="NCI49847.1"/>
    </source>
</evidence>